<keyword evidence="4 6" id="KW-1133">Transmembrane helix</keyword>
<dbReference type="OrthoDB" id="582032at2"/>
<evidence type="ECO:0000256" key="4">
    <source>
        <dbReference type="ARBA" id="ARBA00022989"/>
    </source>
</evidence>
<feature type="transmembrane region" description="Helical" evidence="6">
    <location>
        <begin position="49"/>
        <end position="70"/>
    </location>
</feature>
<evidence type="ECO:0000313" key="7">
    <source>
        <dbReference type="EMBL" id="OUD10447.1"/>
    </source>
</evidence>
<feature type="transmembrane region" description="Helical" evidence="6">
    <location>
        <begin position="91"/>
        <end position="115"/>
    </location>
</feature>
<protein>
    <recommendedName>
        <fullName evidence="9">Polysaccharide biosynthesis protein C-terminal domain-containing protein</fullName>
    </recommendedName>
</protein>
<comment type="caution">
    <text evidence="7">The sequence shown here is derived from an EMBL/GenBank/DDBJ whole genome shotgun (WGS) entry which is preliminary data.</text>
</comment>
<dbReference type="EMBL" id="MSPP01000001">
    <property type="protein sequence ID" value="OUD10447.1"/>
    <property type="molecule type" value="Genomic_DNA"/>
</dbReference>
<comment type="subcellular location">
    <subcellularLocation>
        <location evidence="1">Cell membrane</location>
        <topology evidence="1">Multi-pass membrane protein</topology>
    </subcellularLocation>
</comment>
<evidence type="ECO:0000256" key="5">
    <source>
        <dbReference type="ARBA" id="ARBA00023136"/>
    </source>
</evidence>
<dbReference type="RefSeq" id="WP_086450097.1">
    <property type="nucleotide sequence ID" value="NZ_MSPP01000001.1"/>
</dbReference>
<feature type="transmembrane region" description="Helical" evidence="6">
    <location>
        <begin position="369"/>
        <end position="389"/>
    </location>
</feature>
<feature type="transmembrane region" description="Helical" evidence="6">
    <location>
        <begin position="182"/>
        <end position="203"/>
    </location>
</feature>
<feature type="transmembrane region" description="Helical" evidence="6">
    <location>
        <begin position="299"/>
        <end position="319"/>
    </location>
</feature>
<keyword evidence="3 6" id="KW-0812">Transmembrane</keyword>
<reference evidence="7 8" key="1">
    <citation type="submission" date="2016-12" db="EMBL/GenBank/DDBJ databases">
        <title>The draft genome sequence of HSLHS2.</title>
        <authorList>
            <person name="Hu D."/>
            <person name="Wang L."/>
            <person name="Shao Z."/>
        </authorList>
    </citation>
    <scope>NUCLEOTIDE SEQUENCE [LARGE SCALE GENOMIC DNA]</scope>
    <source>
        <strain evidence="7">MCCC 1A06712</strain>
    </source>
</reference>
<evidence type="ECO:0000256" key="3">
    <source>
        <dbReference type="ARBA" id="ARBA00022692"/>
    </source>
</evidence>
<evidence type="ECO:0000256" key="1">
    <source>
        <dbReference type="ARBA" id="ARBA00004651"/>
    </source>
</evidence>
<dbReference type="AlphaFoldDB" id="A0A251X178"/>
<feature type="transmembrane region" description="Helical" evidence="6">
    <location>
        <begin position="339"/>
        <end position="357"/>
    </location>
</feature>
<gene>
    <name evidence="7" type="ORF">BVC71_02800</name>
</gene>
<proteinExistence type="predicted"/>
<evidence type="ECO:0000256" key="2">
    <source>
        <dbReference type="ARBA" id="ARBA00022475"/>
    </source>
</evidence>
<feature type="transmembrane region" description="Helical" evidence="6">
    <location>
        <begin position="395"/>
        <end position="415"/>
    </location>
</feature>
<keyword evidence="2" id="KW-1003">Cell membrane</keyword>
<keyword evidence="5 6" id="KW-0472">Membrane</keyword>
<dbReference type="GO" id="GO:0005886">
    <property type="term" value="C:plasma membrane"/>
    <property type="evidence" value="ECO:0007669"/>
    <property type="project" value="UniProtKB-SubCell"/>
</dbReference>
<dbReference type="PANTHER" id="PTHR30250:SF26">
    <property type="entry name" value="PSMA PROTEIN"/>
    <property type="match status" value="1"/>
</dbReference>
<dbReference type="InterPro" id="IPR050833">
    <property type="entry name" value="Poly_Biosynth_Transport"/>
</dbReference>
<feature type="transmembrane region" description="Helical" evidence="6">
    <location>
        <begin position="21"/>
        <end position="43"/>
    </location>
</feature>
<evidence type="ECO:0008006" key="9">
    <source>
        <dbReference type="Google" id="ProtNLM"/>
    </source>
</evidence>
<dbReference type="Proteomes" id="UP000194664">
    <property type="component" value="Unassembled WGS sequence"/>
</dbReference>
<evidence type="ECO:0000313" key="8">
    <source>
        <dbReference type="Proteomes" id="UP000194664"/>
    </source>
</evidence>
<keyword evidence="8" id="KW-1185">Reference proteome</keyword>
<dbReference type="Pfam" id="PF01943">
    <property type="entry name" value="Polysacc_synt"/>
    <property type="match status" value="1"/>
</dbReference>
<dbReference type="PANTHER" id="PTHR30250">
    <property type="entry name" value="PST FAMILY PREDICTED COLANIC ACID TRANSPORTER"/>
    <property type="match status" value="1"/>
</dbReference>
<evidence type="ECO:0000256" key="6">
    <source>
        <dbReference type="SAM" id="Phobius"/>
    </source>
</evidence>
<accession>A0A251X178</accession>
<dbReference type="InterPro" id="IPR002797">
    <property type="entry name" value="Polysacc_synth"/>
</dbReference>
<sequence length="420" mass="46850">MTINSLNKPRSSIRKQAIWGLSSQLITSGTNFISAILLVRMLGLEEFGQYTLTFLTIMIVRNFLNTMVLAPMSALAPKLNKISEPAYRSFILIYATAFFLISSLAIGLLASLLSSLNGYEWLTSITITLAVTNALTNASDFFRRYYVVYQSPGFSFFIDLTRNTTQLFAITIYLLLPSNPMNVAIALNLLAFSNLFGVILGTIRYGTLKHKRQFFKLMWMRHWKFSKWMLPATALDSLHGSGPMMIFGAIMGPSALGTVRAIQQVTNLLNLPVNTLSQILPSIAARQLFEHGEHKLKVFLLKVAIASTALIIVGILTLASLSELIINNWMKLESPNTKIILIFFGASTLLSLIRQIMNVKLYTFEQTKSIFHINIFGAMLSIFSTFALAELLIEISVPIALTIGNLSSISAFLYFNRKKN</sequence>
<name>A0A251X178_9RHOB</name>
<organism evidence="7 8">
    <name type="scientific">Marivivens niveibacter</name>
    <dbReference type="NCBI Taxonomy" id="1930667"/>
    <lineage>
        <taxon>Bacteria</taxon>
        <taxon>Pseudomonadati</taxon>
        <taxon>Pseudomonadota</taxon>
        <taxon>Alphaproteobacteria</taxon>
        <taxon>Rhodobacterales</taxon>
        <taxon>Paracoccaceae</taxon>
        <taxon>Marivivens group</taxon>
        <taxon>Marivivens</taxon>
    </lineage>
</organism>